<proteinExistence type="predicted"/>
<evidence type="ECO:0000256" key="1">
    <source>
        <dbReference type="ARBA" id="ARBA00004651"/>
    </source>
</evidence>
<feature type="transmembrane region" description="Helical" evidence="6">
    <location>
        <begin position="125"/>
        <end position="147"/>
    </location>
</feature>
<comment type="subcellular location">
    <subcellularLocation>
        <location evidence="1">Cell membrane</location>
        <topology evidence="1">Multi-pass membrane protein</topology>
    </subcellularLocation>
</comment>
<sequence>MSTIRKQSLFSSAIVYFGFLLGFVNTYLFTREGGLTKEQYGLTMTFLSVASIFFTLASFGTLSYITKFFPYYNAHLPRRQNDQFTWALLFPLLGFVVVAIIGAVFKEPVVNKVFNNAPELPKYYYWIYPFAFGYTIYAVLEGFSWFHGKSVLSNFFKEVLFRLFTMLLIVLTTLGVIRSFDRFIHIYSLLYLLIGLLLLLVLWRMDVVHFTFRVSKVSRRLKSKILALTTFTWSSTIIFNLVSVVDKLIIAAVLPDGMAMAGIYSLGEILASLIQAPQRAIVSAAVSHLSEGWRAKDLGRIGRIYQRSSINQLVFSVAMFCLIWLNFRDALLTFHIQKDFNYAFLVFFFLGLTRVLDMGTGLSSQIIATSTSWRFEFTSGLILFTLALPLNYLLTRKVGIYGPAVSGLVAFTVFNAVRYIFLWRRYGMQPFTINTLYTLLLAAACYLLAYFAGRDHTGFWWLVLRTTIFSVTFATGVLALKLSPDIMPVWETIKKRLGLGSKE</sequence>
<dbReference type="OrthoDB" id="88014at2"/>
<keyword evidence="3 6" id="KW-0812">Transmembrane</keyword>
<feature type="transmembrane region" description="Helical" evidence="6">
    <location>
        <begin position="459"/>
        <end position="480"/>
    </location>
</feature>
<organism evidence="7 8">
    <name type="scientific">Flaviaesturariibacter flavus</name>
    <dbReference type="NCBI Taxonomy" id="2502780"/>
    <lineage>
        <taxon>Bacteria</taxon>
        <taxon>Pseudomonadati</taxon>
        <taxon>Bacteroidota</taxon>
        <taxon>Chitinophagia</taxon>
        <taxon>Chitinophagales</taxon>
        <taxon>Chitinophagaceae</taxon>
        <taxon>Flaviaestuariibacter</taxon>
    </lineage>
</organism>
<keyword evidence="5 6" id="KW-0472">Membrane</keyword>
<evidence type="ECO:0000313" key="8">
    <source>
        <dbReference type="Proteomes" id="UP000295334"/>
    </source>
</evidence>
<feature type="transmembrane region" description="Helical" evidence="6">
    <location>
        <begin position="400"/>
        <end position="421"/>
    </location>
</feature>
<evidence type="ECO:0000313" key="7">
    <source>
        <dbReference type="EMBL" id="TCJ12559.1"/>
    </source>
</evidence>
<gene>
    <name evidence="7" type="ORF">EPD60_14915</name>
</gene>
<evidence type="ECO:0000256" key="6">
    <source>
        <dbReference type="SAM" id="Phobius"/>
    </source>
</evidence>
<dbReference type="GO" id="GO:0005886">
    <property type="term" value="C:plasma membrane"/>
    <property type="evidence" value="ECO:0007669"/>
    <property type="project" value="UniProtKB-SubCell"/>
</dbReference>
<feature type="transmembrane region" description="Helical" evidence="6">
    <location>
        <begin position="433"/>
        <end position="453"/>
    </location>
</feature>
<dbReference type="RefSeq" id="WP_131450315.1">
    <property type="nucleotide sequence ID" value="NZ_SJZI01000050.1"/>
</dbReference>
<feature type="transmembrane region" description="Helical" evidence="6">
    <location>
        <begin position="377"/>
        <end position="394"/>
    </location>
</feature>
<dbReference type="AlphaFoldDB" id="A0A4R1B8S0"/>
<evidence type="ECO:0000256" key="2">
    <source>
        <dbReference type="ARBA" id="ARBA00022475"/>
    </source>
</evidence>
<dbReference type="InterPro" id="IPR050833">
    <property type="entry name" value="Poly_Biosynth_Transport"/>
</dbReference>
<evidence type="ECO:0000256" key="3">
    <source>
        <dbReference type="ARBA" id="ARBA00022692"/>
    </source>
</evidence>
<accession>A0A4R1B8S0</accession>
<feature type="transmembrane region" description="Helical" evidence="6">
    <location>
        <begin position="40"/>
        <end position="65"/>
    </location>
</feature>
<dbReference type="PANTHER" id="PTHR30250">
    <property type="entry name" value="PST FAMILY PREDICTED COLANIC ACID TRANSPORTER"/>
    <property type="match status" value="1"/>
</dbReference>
<keyword evidence="4 6" id="KW-1133">Transmembrane helix</keyword>
<feature type="transmembrane region" description="Helical" evidence="6">
    <location>
        <begin position="159"/>
        <end position="177"/>
    </location>
</feature>
<feature type="transmembrane region" description="Helical" evidence="6">
    <location>
        <begin position="9"/>
        <end position="28"/>
    </location>
</feature>
<feature type="transmembrane region" description="Helical" evidence="6">
    <location>
        <begin position="86"/>
        <end position="105"/>
    </location>
</feature>
<feature type="transmembrane region" description="Helical" evidence="6">
    <location>
        <begin position="224"/>
        <end position="242"/>
    </location>
</feature>
<dbReference type="Proteomes" id="UP000295334">
    <property type="component" value="Unassembled WGS sequence"/>
</dbReference>
<feature type="transmembrane region" description="Helical" evidence="6">
    <location>
        <begin position="339"/>
        <end position="356"/>
    </location>
</feature>
<keyword evidence="8" id="KW-1185">Reference proteome</keyword>
<reference evidence="7 8" key="1">
    <citation type="submission" date="2019-03" db="EMBL/GenBank/DDBJ databases">
        <authorList>
            <person name="Kim M.K.M."/>
        </authorList>
    </citation>
    <scope>NUCLEOTIDE SEQUENCE [LARGE SCALE GENOMIC DNA]</scope>
    <source>
        <strain evidence="7 8">17J68-12</strain>
    </source>
</reference>
<keyword evidence="2" id="KW-1003">Cell membrane</keyword>
<evidence type="ECO:0000256" key="5">
    <source>
        <dbReference type="ARBA" id="ARBA00023136"/>
    </source>
</evidence>
<feature type="transmembrane region" description="Helical" evidence="6">
    <location>
        <begin position="183"/>
        <end position="203"/>
    </location>
</feature>
<dbReference type="EMBL" id="SJZI01000050">
    <property type="protein sequence ID" value="TCJ12559.1"/>
    <property type="molecule type" value="Genomic_DNA"/>
</dbReference>
<evidence type="ECO:0000256" key="4">
    <source>
        <dbReference type="ARBA" id="ARBA00022989"/>
    </source>
</evidence>
<comment type="caution">
    <text evidence="7">The sequence shown here is derived from an EMBL/GenBank/DDBJ whole genome shotgun (WGS) entry which is preliminary data.</text>
</comment>
<protein>
    <submittedName>
        <fullName evidence="7">Lipopolysaccharide biosynthesis protein</fullName>
    </submittedName>
</protein>
<dbReference type="PANTHER" id="PTHR30250:SF11">
    <property type="entry name" value="O-ANTIGEN TRANSPORTER-RELATED"/>
    <property type="match status" value="1"/>
</dbReference>
<name>A0A4R1B8S0_9BACT</name>
<feature type="transmembrane region" description="Helical" evidence="6">
    <location>
        <begin position="310"/>
        <end position="327"/>
    </location>
</feature>